<proteinExistence type="predicted"/>
<protein>
    <submittedName>
        <fullName evidence="2">Uncharacterized protein</fullName>
    </submittedName>
</protein>
<accession>A0A4W3GBC5</accession>
<dbReference type="InParanoid" id="A0A4W3GBC5"/>
<reference evidence="3" key="1">
    <citation type="journal article" date="2006" name="Science">
        <title>Ancient noncoding elements conserved in the human genome.</title>
        <authorList>
            <person name="Venkatesh B."/>
            <person name="Kirkness E.F."/>
            <person name="Loh Y.H."/>
            <person name="Halpern A.L."/>
            <person name="Lee A.P."/>
            <person name="Johnson J."/>
            <person name="Dandona N."/>
            <person name="Viswanathan L.D."/>
            <person name="Tay A."/>
            <person name="Venter J.C."/>
            <person name="Strausberg R.L."/>
            <person name="Brenner S."/>
        </authorList>
    </citation>
    <scope>NUCLEOTIDE SEQUENCE [LARGE SCALE GENOMIC DNA]</scope>
</reference>
<name>A0A4W3GBC5_CALMI</name>
<organism evidence="2 3">
    <name type="scientific">Callorhinchus milii</name>
    <name type="common">Ghost shark</name>
    <dbReference type="NCBI Taxonomy" id="7868"/>
    <lineage>
        <taxon>Eukaryota</taxon>
        <taxon>Metazoa</taxon>
        <taxon>Chordata</taxon>
        <taxon>Craniata</taxon>
        <taxon>Vertebrata</taxon>
        <taxon>Chondrichthyes</taxon>
        <taxon>Holocephali</taxon>
        <taxon>Chimaeriformes</taxon>
        <taxon>Callorhinchidae</taxon>
        <taxon>Callorhinchus</taxon>
    </lineage>
</organism>
<feature type="coiled-coil region" evidence="1">
    <location>
        <begin position="77"/>
        <end position="104"/>
    </location>
</feature>
<reference evidence="2" key="4">
    <citation type="submission" date="2025-08" db="UniProtKB">
        <authorList>
            <consortium name="Ensembl"/>
        </authorList>
    </citation>
    <scope>IDENTIFICATION</scope>
</reference>
<dbReference type="AlphaFoldDB" id="A0A4W3GBC5"/>
<dbReference type="Proteomes" id="UP000314986">
    <property type="component" value="Unassembled WGS sequence"/>
</dbReference>
<evidence type="ECO:0000256" key="1">
    <source>
        <dbReference type="SAM" id="Coils"/>
    </source>
</evidence>
<reference evidence="2" key="5">
    <citation type="submission" date="2025-09" db="UniProtKB">
        <authorList>
            <consortium name="Ensembl"/>
        </authorList>
    </citation>
    <scope>IDENTIFICATION</scope>
</reference>
<keyword evidence="1" id="KW-0175">Coiled coil</keyword>
<dbReference type="Ensembl" id="ENSCMIT00000000521.1">
    <property type="protein sequence ID" value="ENSCMIP00000000483.1"/>
    <property type="gene ID" value="ENSCMIG00000000345.1"/>
</dbReference>
<dbReference type="GeneTree" id="ENSGT00940000171396"/>
<dbReference type="STRING" id="7868.ENSCMIP00000000483"/>
<feature type="coiled-coil region" evidence="1">
    <location>
        <begin position="12"/>
        <end position="39"/>
    </location>
</feature>
<evidence type="ECO:0000313" key="2">
    <source>
        <dbReference type="Ensembl" id="ENSCMIP00000000483.1"/>
    </source>
</evidence>
<reference evidence="3" key="2">
    <citation type="journal article" date="2007" name="PLoS Biol.">
        <title>Survey sequencing and comparative analysis of the elephant shark (Callorhinchus milii) genome.</title>
        <authorList>
            <person name="Venkatesh B."/>
            <person name="Kirkness E.F."/>
            <person name="Loh Y.H."/>
            <person name="Halpern A.L."/>
            <person name="Lee A.P."/>
            <person name="Johnson J."/>
            <person name="Dandona N."/>
            <person name="Viswanathan L.D."/>
            <person name="Tay A."/>
            <person name="Venter J.C."/>
            <person name="Strausberg R.L."/>
            <person name="Brenner S."/>
        </authorList>
    </citation>
    <scope>NUCLEOTIDE SEQUENCE [LARGE SCALE GENOMIC DNA]</scope>
</reference>
<evidence type="ECO:0000313" key="3">
    <source>
        <dbReference type="Proteomes" id="UP000314986"/>
    </source>
</evidence>
<reference evidence="3" key="3">
    <citation type="journal article" date="2014" name="Nature">
        <title>Elephant shark genome provides unique insights into gnathostome evolution.</title>
        <authorList>
            <consortium name="International Elephant Shark Genome Sequencing Consortium"/>
            <person name="Venkatesh B."/>
            <person name="Lee A.P."/>
            <person name="Ravi V."/>
            <person name="Maurya A.K."/>
            <person name="Lian M.M."/>
            <person name="Swann J.B."/>
            <person name="Ohta Y."/>
            <person name="Flajnik M.F."/>
            <person name="Sutoh Y."/>
            <person name="Kasahara M."/>
            <person name="Hoon S."/>
            <person name="Gangu V."/>
            <person name="Roy S.W."/>
            <person name="Irimia M."/>
            <person name="Korzh V."/>
            <person name="Kondrychyn I."/>
            <person name="Lim Z.W."/>
            <person name="Tay B.H."/>
            <person name="Tohari S."/>
            <person name="Kong K.W."/>
            <person name="Ho S."/>
            <person name="Lorente-Galdos B."/>
            <person name="Quilez J."/>
            <person name="Marques-Bonet T."/>
            <person name="Raney B.J."/>
            <person name="Ingham P.W."/>
            <person name="Tay A."/>
            <person name="Hillier L.W."/>
            <person name="Minx P."/>
            <person name="Boehm T."/>
            <person name="Wilson R.K."/>
            <person name="Brenner S."/>
            <person name="Warren W.C."/>
        </authorList>
    </citation>
    <scope>NUCLEOTIDE SEQUENCE [LARGE SCALE GENOMIC DNA]</scope>
</reference>
<keyword evidence="3" id="KW-1185">Reference proteome</keyword>
<sequence>VVTVRVRLRRRLGAALKEKQEAQVAVLQLQEELDAAHGEAGHKELKLLKKIIGSLEQGLLLERNKHQKVLGKRGQEYRQLREEFEQLKASERTLRVRVKNLTNELAFFRRG</sequence>